<feature type="transmembrane region" description="Helical" evidence="2">
    <location>
        <begin position="6"/>
        <end position="24"/>
    </location>
</feature>
<evidence type="ECO:0000256" key="2">
    <source>
        <dbReference type="SAM" id="Phobius"/>
    </source>
</evidence>
<organism evidence="3 4">
    <name type="scientific">Lacimicrobium alkaliphilum</name>
    <dbReference type="NCBI Taxonomy" id="1526571"/>
    <lineage>
        <taxon>Bacteria</taxon>
        <taxon>Pseudomonadati</taxon>
        <taxon>Pseudomonadota</taxon>
        <taxon>Gammaproteobacteria</taxon>
        <taxon>Alteromonadales</taxon>
        <taxon>Alteromonadaceae</taxon>
        <taxon>Lacimicrobium</taxon>
    </lineage>
</organism>
<evidence type="ECO:0000256" key="1">
    <source>
        <dbReference type="SAM" id="Coils"/>
    </source>
</evidence>
<dbReference type="EMBL" id="BMGJ01000003">
    <property type="protein sequence ID" value="GGD57796.1"/>
    <property type="molecule type" value="Genomic_DNA"/>
</dbReference>
<proteinExistence type="predicted"/>
<evidence type="ECO:0000313" key="4">
    <source>
        <dbReference type="Proteomes" id="UP000614272"/>
    </source>
</evidence>
<name>A0ABQ1R4D3_9ALTE</name>
<dbReference type="RefSeq" id="WP_099034071.1">
    <property type="nucleotide sequence ID" value="NZ_BMGJ01000003.1"/>
</dbReference>
<accession>A0ABQ1R4D3</accession>
<dbReference type="Pfam" id="PF10975">
    <property type="entry name" value="DUF2802"/>
    <property type="match status" value="1"/>
</dbReference>
<keyword evidence="4" id="KW-1185">Reference proteome</keyword>
<dbReference type="InterPro" id="IPR021244">
    <property type="entry name" value="DUF2802"/>
</dbReference>
<sequence length="132" mass="14775">MTIIEISLIILLVLFGIGAALLLWRQQSQSANVTALTEQLQEQQRQLTLLNEGLHELRTGNIGVGKKVKALEAQLQQLREKQQELEEMEPDSKLYTGAVKLLKRGASVEDVMQECELPRAEAELLFSIHGRG</sequence>
<keyword evidence="2" id="KW-1133">Transmembrane helix</keyword>
<dbReference type="Proteomes" id="UP000614272">
    <property type="component" value="Unassembled WGS sequence"/>
</dbReference>
<gene>
    <name evidence="3" type="ORF">GCM10011357_11490</name>
</gene>
<protein>
    <submittedName>
        <fullName evidence="3">DUF2802 domain-containing protein</fullName>
    </submittedName>
</protein>
<evidence type="ECO:0000313" key="3">
    <source>
        <dbReference type="EMBL" id="GGD57796.1"/>
    </source>
</evidence>
<keyword evidence="2" id="KW-0472">Membrane</keyword>
<keyword evidence="1" id="KW-0175">Coiled coil</keyword>
<feature type="coiled-coil region" evidence="1">
    <location>
        <begin position="26"/>
        <end position="91"/>
    </location>
</feature>
<reference evidence="4" key="1">
    <citation type="journal article" date="2019" name="Int. J. Syst. Evol. Microbiol.">
        <title>The Global Catalogue of Microorganisms (GCM) 10K type strain sequencing project: providing services to taxonomists for standard genome sequencing and annotation.</title>
        <authorList>
            <consortium name="The Broad Institute Genomics Platform"/>
            <consortium name="The Broad Institute Genome Sequencing Center for Infectious Disease"/>
            <person name="Wu L."/>
            <person name="Ma J."/>
        </authorList>
    </citation>
    <scope>NUCLEOTIDE SEQUENCE [LARGE SCALE GENOMIC DNA]</scope>
    <source>
        <strain evidence="4">CGMCC 1.12923</strain>
    </source>
</reference>
<keyword evidence="2" id="KW-0812">Transmembrane</keyword>
<comment type="caution">
    <text evidence="3">The sequence shown here is derived from an EMBL/GenBank/DDBJ whole genome shotgun (WGS) entry which is preliminary data.</text>
</comment>